<dbReference type="PIRSF" id="PIRSF027386">
    <property type="entry name" value="UCP027386_ABC_sbc_TM0202"/>
    <property type="match status" value="1"/>
</dbReference>
<proteinExistence type="predicted"/>
<dbReference type="InterPro" id="IPR015168">
    <property type="entry name" value="SsuA/THI5"/>
</dbReference>
<dbReference type="Gene3D" id="3.40.190.10">
    <property type="entry name" value="Periplasmic binding protein-like II"/>
    <property type="match status" value="2"/>
</dbReference>
<keyword evidence="3" id="KW-1185">Reference proteome</keyword>
<feature type="domain" description="SsuA/THI5-like" evidence="1">
    <location>
        <begin position="129"/>
        <end position="278"/>
    </location>
</feature>
<name>A0A6N7XCW6_9ACTN</name>
<dbReference type="PROSITE" id="PS51318">
    <property type="entry name" value="TAT"/>
    <property type="match status" value="1"/>
</dbReference>
<comment type="caution">
    <text evidence="2">The sequence shown here is derived from an EMBL/GenBank/DDBJ whole genome shotgun (WGS) entry which is preliminary data.</text>
</comment>
<dbReference type="Proteomes" id="UP000469325">
    <property type="component" value="Unassembled WGS sequence"/>
</dbReference>
<reference evidence="2 3" key="1">
    <citation type="submission" date="2019-08" db="EMBL/GenBank/DDBJ databases">
        <title>In-depth cultivation of the pig gut microbiome towards novel bacterial diversity and tailored functional studies.</title>
        <authorList>
            <person name="Wylensek D."/>
            <person name="Hitch T.C.A."/>
            <person name="Clavel T."/>
        </authorList>
    </citation>
    <scope>NUCLEOTIDE SEQUENCE [LARGE SCALE GENOMIC DNA]</scope>
    <source>
        <strain evidence="2 3">CA-Schmier-601-WT-1</strain>
    </source>
</reference>
<dbReference type="PANTHER" id="PTHR30024:SF46">
    <property type="entry name" value="ABC TRANSPORTER, SUBSTRATE-BINDING LIPOPROTEIN"/>
    <property type="match status" value="1"/>
</dbReference>
<protein>
    <submittedName>
        <fullName evidence="2">ABC transporter substrate-binding protein</fullName>
    </submittedName>
</protein>
<dbReference type="RefSeq" id="WP_154435810.1">
    <property type="nucleotide sequence ID" value="NZ_VUNC01000007.1"/>
</dbReference>
<dbReference type="EMBL" id="VUNC01000007">
    <property type="protein sequence ID" value="MST73167.1"/>
    <property type="molecule type" value="Genomic_DNA"/>
</dbReference>
<gene>
    <name evidence="2" type="ORF">FYJ68_08625</name>
</gene>
<dbReference type="NCBIfam" id="TIGR01409">
    <property type="entry name" value="TAT_signal_seq"/>
    <property type="match status" value="1"/>
</dbReference>
<accession>A0A6N7XCW6</accession>
<dbReference type="PANTHER" id="PTHR30024">
    <property type="entry name" value="ALIPHATIC SULFONATES-BINDING PROTEIN-RELATED"/>
    <property type="match status" value="1"/>
</dbReference>
<dbReference type="AlphaFoldDB" id="A0A6N7XCW6"/>
<evidence type="ECO:0000313" key="2">
    <source>
        <dbReference type="EMBL" id="MST73167.1"/>
    </source>
</evidence>
<dbReference type="InterPro" id="IPR027024">
    <property type="entry name" value="UCP027386_ABC_sbc_TM0202"/>
</dbReference>
<organism evidence="2 3">
    <name type="scientific">Olsenella porci</name>
    <dbReference type="NCBI Taxonomy" id="2652279"/>
    <lineage>
        <taxon>Bacteria</taxon>
        <taxon>Bacillati</taxon>
        <taxon>Actinomycetota</taxon>
        <taxon>Coriobacteriia</taxon>
        <taxon>Coriobacteriales</taxon>
        <taxon>Atopobiaceae</taxon>
        <taxon>Olsenella</taxon>
    </lineage>
</organism>
<dbReference type="SUPFAM" id="SSF53850">
    <property type="entry name" value="Periplasmic binding protein-like II"/>
    <property type="match status" value="1"/>
</dbReference>
<evidence type="ECO:0000313" key="3">
    <source>
        <dbReference type="Proteomes" id="UP000469325"/>
    </source>
</evidence>
<sequence>MLDRRQFVKLSGILSASLALGVSGCGSKPAAGGSSSSDGDSADSSASSSKQMVRVGALKGPTSIGLAYLMDQASSGKAAEDYEFTVAASPDAILPSIIKGDLDIACVPANAAAVLYNKTKGKVSVIDVNTLGVLSVVTADTSIKDFTDLGGRTVYSTGKGASPEYVMRDLLDKAGIADGVTLEFKSEATEVVSLLAQDASAVAVLPQPFVTAALAKNSSLSAPIDLNDVWDKYNPDSKFVMGVTIAQNELIQKRPDVVKTFMKEQAASVKEANDDPEAVAPMVVKAGILDNEKIVAKAIPGCHVVCITGNEMSDDLSGFLSVLYDVDSSSVGGELPPENFYYLG</sequence>
<dbReference type="Pfam" id="PF09084">
    <property type="entry name" value="NMT1"/>
    <property type="match status" value="1"/>
</dbReference>
<dbReference type="PROSITE" id="PS51257">
    <property type="entry name" value="PROKAR_LIPOPROTEIN"/>
    <property type="match status" value="1"/>
</dbReference>
<dbReference type="InterPro" id="IPR019546">
    <property type="entry name" value="TAT_signal_bac_arc"/>
</dbReference>
<dbReference type="InterPro" id="IPR006311">
    <property type="entry name" value="TAT_signal"/>
</dbReference>
<evidence type="ECO:0000259" key="1">
    <source>
        <dbReference type="Pfam" id="PF09084"/>
    </source>
</evidence>